<feature type="compositionally biased region" description="Low complexity" evidence="1">
    <location>
        <begin position="68"/>
        <end position="78"/>
    </location>
</feature>
<dbReference type="EMBL" id="BSXU01000089">
    <property type="protein sequence ID" value="GMG19233.1"/>
    <property type="molecule type" value="Genomic_DNA"/>
</dbReference>
<keyword evidence="3" id="KW-1185">Reference proteome</keyword>
<sequence>MPTNNKPNKSSSGNAPNSAVQSRQDDLIADVLKSSCKVSVTDDKTKTANTILSSTKPMVSSTTQNDDASTSVASTASSNKPTVKPVVRIPSHISTEWFLETHDINGHMDRGFRVSTVYGYTKRINSIDDIIFDNNLQLIQRRLTNKLGFMLVRAVFLDGDIKSTTPYQVIGCMNFLSKADSDPIHNLPFKFIHNNDSAESSNLFFVITPKSKDLQISESEMATLERNLVEYITVKHKSFTTFEGRVGIAKREFKIQLCHMPNSSFTFGCSILIPNELYFSLPRILNIIFPQNKFTICTVLALKDTEWAINCDETDVFNVQLVGFFLRNTAPLSSHPFLNEYKDSSDVLPSEKSLMEQIELRLL</sequence>
<reference evidence="2" key="1">
    <citation type="submission" date="2023-04" db="EMBL/GenBank/DDBJ databases">
        <title>Ambrosiozyma monospora NBRC 1965.</title>
        <authorList>
            <person name="Ichikawa N."/>
            <person name="Sato H."/>
            <person name="Tonouchi N."/>
        </authorList>
    </citation>
    <scope>NUCLEOTIDE SEQUENCE</scope>
    <source>
        <strain evidence="2">NBRC 1965</strain>
    </source>
</reference>
<name>A0A9W7DBM0_AMBMO</name>
<dbReference type="Proteomes" id="UP001165063">
    <property type="component" value="Unassembled WGS sequence"/>
</dbReference>
<protein>
    <submittedName>
        <fullName evidence="2">Unnamed protein product</fullName>
    </submittedName>
</protein>
<comment type="caution">
    <text evidence="2">The sequence shown here is derived from an EMBL/GenBank/DDBJ whole genome shotgun (WGS) entry which is preliminary data.</text>
</comment>
<evidence type="ECO:0000313" key="2">
    <source>
        <dbReference type="EMBL" id="GMG19233.1"/>
    </source>
</evidence>
<evidence type="ECO:0000313" key="3">
    <source>
        <dbReference type="Proteomes" id="UP001165063"/>
    </source>
</evidence>
<dbReference type="AlphaFoldDB" id="A0A9W7DBM0"/>
<feature type="compositionally biased region" description="Polar residues" evidence="1">
    <location>
        <begin position="1"/>
        <end position="22"/>
    </location>
</feature>
<feature type="compositionally biased region" description="Polar residues" evidence="1">
    <location>
        <begin position="56"/>
        <end position="67"/>
    </location>
</feature>
<feature type="region of interest" description="Disordered" evidence="1">
    <location>
        <begin position="1"/>
        <end position="26"/>
    </location>
</feature>
<evidence type="ECO:0000256" key="1">
    <source>
        <dbReference type="SAM" id="MobiDB-lite"/>
    </source>
</evidence>
<feature type="region of interest" description="Disordered" evidence="1">
    <location>
        <begin position="56"/>
        <end position="81"/>
    </location>
</feature>
<proteinExistence type="predicted"/>
<organism evidence="2 3">
    <name type="scientific">Ambrosiozyma monospora</name>
    <name type="common">Yeast</name>
    <name type="synonym">Endomycopsis monosporus</name>
    <dbReference type="NCBI Taxonomy" id="43982"/>
    <lineage>
        <taxon>Eukaryota</taxon>
        <taxon>Fungi</taxon>
        <taxon>Dikarya</taxon>
        <taxon>Ascomycota</taxon>
        <taxon>Saccharomycotina</taxon>
        <taxon>Pichiomycetes</taxon>
        <taxon>Pichiales</taxon>
        <taxon>Pichiaceae</taxon>
        <taxon>Ambrosiozyma</taxon>
    </lineage>
</organism>
<accession>A0A9W7DBM0</accession>
<gene>
    <name evidence="2" type="ORF">Amon01_000030600</name>
</gene>